<geneLocation type="plasmid" evidence="3">
    <name>unnamed1</name>
</geneLocation>
<organism evidence="3 4">
    <name type="scientific">Methylocystis parvus</name>
    <dbReference type="NCBI Taxonomy" id="134"/>
    <lineage>
        <taxon>Bacteria</taxon>
        <taxon>Pseudomonadati</taxon>
        <taxon>Pseudomonadota</taxon>
        <taxon>Alphaproteobacteria</taxon>
        <taxon>Hyphomicrobiales</taxon>
        <taxon>Methylocystaceae</taxon>
        <taxon>Methylocystis</taxon>
    </lineage>
</organism>
<feature type="domain" description="Peptidase S26" evidence="2">
    <location>
        <begin position="6"/>
        <end position="162"/>
    </location>
</feature>
<feature type="signal peptide" evidence="1">
    <location>
        <begin position="1"/>
        <end position="21"/>
    </location>
</feature>
<protein>
    <submittedName>
        <fullName evidence="3">S26 family signal peptidase</fullName>
    </submittedName>
</protein>
<dbReference type="InterPro" id="IPR036286">
    <property type="entry name" value="LexA/Signal_pep-like_sf"/>
</dbReference>
<keyword evidence="4" id="KW-1185">Reference proteome</keyword>
<gene>
    <name evidence="3" type="ORF">F7D14_19995</name>
</gene>
<dbReference type="Pfam" id="PF10502">
    <property type="entry name" value="Peptidase_S26"/>
    <property type="match status" value="1"/>
</dbReference>
<dbReference type="SUPFAM" id="SSF51306">
    <property type="entry name" value="LexA/Signal peptidase"/>
    <property type="match status" value="1"/>
</dbReference>
<dbReference type="EMBL" id="CP044332">
    <property type="protein sequence ID" value="QGM99886.1"/>
    <property type="molecule type" value="Genomic_DNA"/>
</dbReference>
<evidence type="ECO:0000313" key="4">
    <source>
        <dbReference type="Proteomes" id="UP000422569"/>
    </source>
</evidence>
<dbReference type="AlphaFoldDB" id="A0A6B8MB23"/>
<dbReference type="KEGG" id="mpar:F7D14_19995"/>
<evidence type="ECO:0000259" key="2">
    <source>
        <dbReference type="Pfam" id="PF10502"/>
    </source>
</evidence>
<sequence>MKILALTLLSCVALASTSYFRHEPLFIWNVSSSAPVGLYAVRPIGKLTVTDLVVARPPKPLGDWLAARGYLARGVPLIKRVAGLPGQKICREGLSVSVDGTTMVEARERDHAGRPLPVWRGCFVLCPGEVFLLNWDVPASLDGRYFGALPINAIIGHAAPLWTKEDD</sequence>
<dbReference type="GO" id="GO:0006465">
    <property type="term" value="P:signal peptide processing"/>
    <property type="evidence" value="ECO:0007669"/>
    <property type="project" value="InterPro"/>
</dbReference>
<keyword evidence="3" id="KW-0614">Plasmid</keyword>
<dbReference type="Proteomes" id="UP000422569">
    <property type="component" value="Plasmid unnamed1"/>
</dbReference>
<dbReference type="RefSeq" id="WP_016921749.1">
    <property type="nucleotide sequence ID" value="NZ_CP044332.1"/>
</dbReference>
<proteinExistence type="predicted"/>
<dbReference type="GO" id="GO:0004252">
    <property type="term" value="F:serine-type endopeptidase activity"/>
    <property type="evidence" value="ECO:0007669"/>
    <property type="project" value="InterPro"/>
</dbReference>
<accession>A0A6B8MB23</accession>
<dbReference type="Gene3D" id="2.10.109.10">
    <property type="entry name" value="Umud Fragment, subunit A"/>
    <property type="match status" value="1"/>
</dbReference>
<evidence type="ECO:0000256" key="1">
    <source>
        <dbReference type="SAM" id="SignalP"/>
    </source>
</evidence>
<dbReference type="InterPro" id="IPR019533">
    <property type="entry name" value="Peptidase_S26"/>
</dbReference>
<reference evidence="3 4" key="1">
    <citation type="submission" date="2019-09" db="EMBL/GenBank/DDBJ databases">
        <title>Isolation and complete genome sequencing of Methylocystis species.</title>
        <authorList>
            <person name="Rumah B.L."/>
            <person name="Stead C.E."/>
            <person name="Stevens B.C."/>
            <person name="Minton N.P."/>
            <person name="Grosse-Honebrink A."/>
            <person name="Zhang Y."/>
        </authorList>
    </citation>
    <scope>NUCLEOTIDE SEQUENCE [LARGE SCALE GENOMIC DNA]</scope>
    <source>
        <strain evidence="3 4">BRCS2</strain>
        <plasmid evidence="3 4">unnamed1</plasmid>
    </source>
</reference>
<keyword evidence="1" id="KW-0732">Signal</keyword>
<evidence type="ECO:0000313" key="3">
    <source>
        <dbReference type="EMBL" id="QGM99886.1"/>
    </source>
</evidence>
<name>A0A6B8MB23_9HYPH</name>
<feature type="chain" id="PRO_5025579804" evidence="1">
    <location>
        <begin position="22"/>
        <end position="167"/>
    </location>
</feature>